<dbReference type="EMBL" id="JXTC01000193">
    <property type="protein sequence ID" value="PON82516.1"/>
    <property type="molecule type" value="Genomic_DNA"/>
</dbReference>
<evidence type="ECO:0000313" key="3">
    <source>
        <dbReference type="Proteomes" id="UP000237000"/>
    </source>
</evidence>
<keyword evidence="3" id="KW-1185">Reference proteome</keyword>
<dbReference type="AlphaFoldDB" id="A0A2P5EAF9"/>
<feature type="compositionally biased region" description="Polar residues" evidence="1">
    <location>
        <begin position="24"/>
        <end position="44"/>
    </location>
</feature>
<evidence type="ECO:0000313" key="2">
    <source>
        <dbReference type="EMBL" id="PON82516.1"/>
    </source>
</evidence>
<comment type="caution">
    <text evidence="2">The sequence shown here is derived from an EMBL/GenBank/DDBJ whole genome shotgun (WGS) entry which is preliminary data.</text>
</comment>
<proteinExistence type="predicted"/>
<dbReference type="Proteomes" id="UP000237000">
    <property type="component" value="Unassembled WGS sequence"/>
</dbReference>
<reference evidence="3" key="1">
    <citation type="submission" date="2016-06" db="EMBL/GenBank/DDBJ databases">
        <title>Parallel loss of symbiosis genes in relatives of nitrogen-fixing non-legume Parasponia.</title>
        <authorList>
            <person name="Van Velzen R."/>
            <person name="Holmer R."/>
            <person name="Bu F."/>
            <person name="Rutten L."/>
            <person name="Van Zeijl A."/>
            <person name="Liu W."/>
            <person name="Santuari L."/>
            <person name="Cao Q."/>
            <person name="Sharma T."/>
            <person name="Shen D."/>
            <person name="Roswanjaya Y."/>
            <person name="Wardhani T."/>
            <person name="Kalhor M.S."/>
            <person name="Jansen J."/>
            <person name="Van den Hoogen J."/>
            <person name="Gungor B."/>
            <person name="Hartog M."/>
            <person name="Hontelez J."/>
            <person name="Verver J."/>
            <person name="Yang W.-C."/>
            <person name="Schijlen E."/>
            <person name="Repin R."/>
            <person name="Schilthuizen M."/>
            <person name="Schranz E."/>
            <person name="Heidstra R."/>
            <person name="Miyata K."/>
            <person name="Fedorova E."/>
            <person name="Kohlen W."/>
            <person name="Bisseling T."/>
            <person name="Smit S."/>
            <person name="Geurts R."/>
        </authorList>
    </citation>
    <scope>NUCLEOTIDE SEQUENCE [LARGE SCALE GENOMIC DNA]</scope>
    <source>
        <strain evidence="3">cv. RG33-2</strain>
    </source>
</reference>
<name>A0A2P5EAF9_TREOI</name>
<dbReference type="InParanoid" id="A0A2P5EAF9"/>
<sequence>MGYGVNIYDSKEFAMASIDEYQRSATAPTDGRQSSPSTEGSQKSFPAGGIVIFQLHWILMFRAVQL</sequence>
<accession>A0A2P5EAF9</accession>
<feature type="region of interest" description="Disordered" evidence="1">
    <location>
        <begin position="24"/>
        <end position="45"/>
    </location>
</feature>
<evidence type="ECO:0000256" key="1">
    <source>
        <dbReference type="SAM" id="MobiDB-lite"/>
    </source>
</evidence>
<protein>
    <submittedName>
        <fullName evidence="2">Uncharacterized protein</fullName>
    </submittedName>
</protein>
<gene>
    <name evidence="2" type="ORF">TorRG33x02_216700</name>
</gene>
<organism evidence="2 3">
    <name type="scientific">Trema orientale</name>
    <name type="common">Charcoal tree</name>
    <name type="synonym">Celtis orientalis</name>
    <dbReference type="NCBI Taxonomy" id="63057"/>
    <lineage>
        <taxon>Eukaryota</taxon>
        <taxon>Viridiplantae</taxon>
        <taxon>Streptophyta</taxon>
        <taxon>Embryophyta</taxon>
        <taxon>Tracheophyta</taxon>
        <taxon>Spermatophyta</taxon>
        <taxon>Magnoliopsida</taxon>
        <taxon>eudicotyledons</taxon>
        <taxon>Gunneridae</taxon>
        <taxon>Pentapetalae</taxon>
        <taxon>rosids</taxon>
        <taxon>fabids</taxon>
        <taxon>Rosales</taxon>
        <taxon>Cannabaceae</taxon>
        <taxon>Trema</taxon>
    </lineage>
</organism>